<name>W1NYN8_AMBTC</name>
<feature type="region of interest" description="Disordered" evidence="1">
    <location>
        <begin position="1"/>
        <end position="22"/>
    </location>
</feature>
<sequence>MATCLQTTASQQQNSHRRPIQQRRDAYEDFTMVILSNPERVLTCASPALCEIRELPQGNPPCEVHGYTFAASLGTMSIIPTVEETSTYPIAGWLYVPSSMRTKEVLNVYQTLSN</sequence>
<dbReference type="AlphaFoldDB" id="W1NYN8"/>
<gene>
    <name evidence="2" type="ORF">AMTR_s00100p00072190</name>
</gene>
<organism evidence="2 3">
    <name type="scientific">Amborella trichopoda</name>
    <dbReference type="NCBI Taxonomy" id="13333"/>
    <lineage>
        <taxon>Eukaryota</taxon>
        <taxon>Viridiplantae</taxon>
        <taxon>Streptophyta</taxon>
        <taxon>Embryophyta</taxon>
        <taxon>Tracheophyta</taxon>
        <taxon>Spermatophyta</taxon>
        <taxon>Magnoliopsida</taxon>
        <taxon>Amborellales</taxon>
        <taxon>Amborellaceae</taxon>
        <taxon>Amborella</taxon>
    </lineage>
</organism>
<protein>
    <submittedName>
        <fullName evidence="2">Uncharacterized protein</fullName>
    </submittedName>
</protein>
<evidence type="ECO:0000256" key="1">
    <source>
        <dbReference type="SAM" id="MobiDB-lite"/>
    </source>
</evidence>
<feature type="compositionally biased region" description="Polar residues" evidence="1">
    <location>
        <begin position="1"/>
        <end position="14"/>
    </location>
</feature>
<proteinExistence type="predicted"/>
<dbReference type="Gramene" id="ERN00421">
    <property type="protein sequence ID" value="ERN00421"/>
    <property type="gene ID" value="AMTR_s00100p00072190"/>
</dbReference>
<evidence type="ECO:0000313" key="3">
    <source>
        <dbReference type="Proteomes" id="UP000017836"/>
    </source>
</evidence>
<reference evidence="3" key="1">
    <citation type="journal article" date="2013" name="Science">
        <title>The Amborella genome and the evolution of flowering plants.</title>
        <authorList>
            <consortium name="Amborella Genome Project"/>
        </authorList>
    </citation>
    <scope>NUCLEOTIDE SEQUENCE [LARGE SCALE GENOMIC DNA]</scope>
</reference>
<dbReference type="Proteomes" id="UP000017836">
    <property type="component" value="Unassembled WGS sequence"/>
</dbReference>
<evidence type="ECO:0000313" key="2">
    <source>
        <dbReference type="EMBL" id="ERN00421.1"/>
    </source>
</evidence>
<keyword evidence="3" id="KW-1185">Reference proteome</keyword>
<dbReference type="EMBL" id="KI394904">
    <property type="protein sequence ID" value="ERN00421.1"/>
    <property type="molecule type" value="Genomic_DNA"/>
</dbReference>
<dbReference type="HOGENOM" id="CLU_2124438_0_0_1"/>
<accession>W1NYN8</accession>